<keyword evidence="8 9" id="KW-0472">Membrane</keyword>
<gene>
    <name evidence="10" type="ORF">A2870_02235</name>
</gene>
<evidence type="ECO:0000256" key="2">
    <source>
        <dbReference type="ARBA" id="ARBA00008445"/>
    </source>
</evidence>
<evidence type="ECO:0000313" key="11">
    <source>
        <dbReference type="Proteomes" id="UP000179102"/>
    </source>
</evidence>
<keyword evidence="7 9" id="KW-0811">Translocation</keyword>
<comment type="subcellular location">
    <subcellularLocation>
        <location evidence="9">Cell membrane</location>
        <topology evidence="9">Multi-pass membrane protein</topology>
    </subcellularLocation>
    <subcellularLocation>
        <location evidence="1">Membrane</location>
        <topology evidence="1">Multi-pass membrane protein</topology>
    </subcellularLocation>
</comment>
<protein>
    <recommendedName>
        <fullName evidence="9">Protein-export membrane protein SecG</fullName>
    </recommendedName>
</protein>
<evidence type="ECO:0000313" key="10">
    <source>
        <dbReference type="EMBL" id="OGD87340.1"/>
    </source>
</evidence>
<dbReference type="NCBIfam" id="TIGR00810">
    <property type="entry name" value="secG"/>
    <property type="match status" value="1"/>
</dbReference>
<dbReference type="Pfam" id="PF03840">
    <property type="entry name" value="SecG"/>
    <property type="match status" value="1"/>
</dbReference>
<comment type="function">
    <text evidence="9">Involved in protein export. Participates in an early event of protein translocation.</text>
</comment>
<evidence type="ECO:0000256" key="1">
    <source>
        <dbReference type="ARBA" id="ARBA00004141"/>
    </source>
</evidence>
<evidence type="ECO:0000256" key="8">
    <source>
        <dbReference type="ARBA" id="ARBA00023136"/>
    </source>
</evidence>
<keyword evidence="4 9" id="KW-0812">Transmembrane</keyword>
<evidence type="ECO:0000256" key="5">
    <source>
        <dbReference type="ARBA" id="ARBA00022927"/>
    </source>
</evidence>
<dbReference type="GO" id="GO:0009306">
    <property type="term" value="P:protein secretion"/>
    <property type="evidence" value="ECO:0007669"/>
    <property type="project" value="UniProtKB-UniRule"/>
</dbReference>
<accession>A0A1F5G622</accession>
<dbReference type="GO" id="GO:0015450">
    <property type="term" value="F:protein-transporting ATPase activity"/>
    <property type="evidence" value="ECO:0007669"/>
    <property type="project" value="UniProtKB-UniRule"/>
</dbReference>
<evidence type="ECO:0000256" key="3">
    <source>
        <dbReference type="ARBA" id="ARBA00022448"/>
    </source>
</evidence>
<comment type="caution">
    <text evidence="9">Lacks conserved residue(s) required for the propagation of feature annotation.</text>
</comment>
<evidence type="ECO:0000256" key="6">
    <source>
        <dbReference type="ARBA" id="ARBA00022989"/>
    </source>
</evidence>
<evidence type="ECO:0000256" key="9">
    <source>
        <dbReference type="RuleBase" id="RU365087"/>
    </source>
</evidence>
<keyword evidence="6 9" id="KW-1133">Transmembrane helix</keyword>
<keyword evidence="3 9" id="KW-0813">Transport</keyword>
<name>A0A1F5G622_9BACT</name>
<dbReference type="Proteomes" id="UP000179102">
    <property type="component" value="Unassembled WGS sequence"/>
</dbReference>
<dbReference type="EMBL" id="MFAZ01000015">
    <property type="protein sequence ID" value="OGD87340.1"/>
    <property type="molecule type" value="Genomic_DNA"/>
</dbReference>
<keyword evidence="9" id="KW-1003">Cell membrane</keyword>
<dbReference type="InterPro" id="IPR004692">
    <property type="entry name" value="SecG"/>
</dbReference>
<sequence length="71" mass="7998">MKTYLTVFQMIISTLLIIIILLQSKGSGLSTVFGGEGGFYRSRRGVEKLFVYFTVILAVLFFVVSILQFLI</sequence>
<dbReference type="STRING" id="1797711.A2870_02235"/>
<organism evidence="10 11">
    <name type="scientific">Candidatus Curtissbacteria bacterium RIFCSPHIGHO2_01_FULL_41_11</name>
    <dbReference type="NCBI Taxonomy" id="1797711"/>
    <lineage>
        <taxon>Bacteria</taxon>
        <taxon>Candidatus Curtissiibacteriota</taxon>
    </lineage>
</organism>
<evidence type="ECO:0000256" key="7">
    <source>
        <dbReference type="ARBA" id="ARBA00023010"/>
    </source>
</evidence>
<comment type="similarity">
    <text evidence="2 9">Belongs to the SecG family.</text>
</comment>
<keyword evidence="5 9" id="KW-0653">Protein transport</keyword>
<dbReference type="GO" id="GO:0005886">
    <property type="term" value="C:plasma membrane"/>
    <property type="evidence" value="ECO:0007669"/>
    <property type="project" value="UniProtKB-SubCell"/>
</dbReference>
<evidence type="ECO:0000256" key="4">
    <source>
        <dbReference type="ARBA" id="ARBA00022692"/>
    </source>
</evidence>
<dbReference type="AlphaFoldDB" id="A0A1F5G622"/>
<reference evidence="10 11" key="1">
    <citation type="journal article" date="2016" name="Nat. Commun.">
        <title>Thousands of microbial genomes shed light on interconnected biogeochemical processes in an aquifer system.</title>
        <authorList>
            <person name="Anantharaman K."/>
            <person name="Brown C.T."/>
            <person name="Hug L.A."/>
            <person name="Sharon I."/>
            <person name="Castelle C.J."/>
            <person name="Probst A.J."/>
            <person name="Thomas B.C."/>
            <person name="Singh A."/>
            <person name="Wilkins M.J."/>
            <person name="Karaoz U."/>
            <person name="Brodie E.L."/>
            <person name="Williams K.H."/>
            <person name="Hubbard S.S."/>
            <person name="Banfield J.F."/>
        </authorList>
    </citation>
    <scope>NUCLEOTIDE SEQUENCE [LARGE SCALE GENOMIC DNA]</scope>
</reference>
<proteinExistence type="inferred from homology"/>
<feature type="transmembrane region" description="Helical" evidence="9">
    <location>
        <begin position="50"/>
        <end position="70"/>
    </location>
</feature>
<comment type="caution">
    <text evidence="10">The sequence shown here is derived from an EMBL/GenBank/DDBJ whole genome shotgun (WGS) entry which is preliminary data.</text>
</comment>